<evidence type="ECO:0000313" key="2">
    <source>
        <dbReference type="EMBL" id="MCC8362640.1"/>
    </source>
</evidence>
<accession>A0ABS8JGL4</accession>
<proteinExistence type="predicted"/>
<dbReference type="EMBL" id="JAJGAK010000001">
    <property type="protein sequence ID" value="MCC8362640.1"/>
    <property type="molecule type" value="Genomic_DNA"/>
</dbReference>
<name>A0ABS8JGL4_9GAMM</name>
<dbReference type="Proteomes" id="UP001165293">
    <property type="component" value="Unassembled WGS sequence"/>
</dbReference>
<comment type="caution">
    <text evidence="2">The sequence shown here is derived from an EMBL/GenBank/DDBJ whole genome shotgun (WGS) entry which is preliminary data.</text>
</comment>
<keyword evidence="3" id="KW-1185">Reference proteome</keyword>
<gene>
    <name evidence="2" type="ORF">LK996_06075</name>
</gene>
<protein>
    <submittedName>
        <fullName evidence="2">Uncharacterized protein</fullName>
    </submittedName>
</protein>
<feature type="region of interest" description="Disordered" evidence="1">
    <location>
        <begin position="103"/>
        <end position="129"/>
    </location>
</feature>
<sequence length="129" mass="14167">MGLATIGSVEMMAIADSRSGSISALHLAVDSYIASLRRAFPAEPWRTVKYYAERAWFAADLAEVPWEQVESRIESAWDRPVSASPAARQAAADSTEYAALPVARRAQQDDVRGGRQTPRDPAWDYGMHG</sequence>
<dbReference type="RefSeq" id="WP_230526223.1">
    <property type="nucleotide sequence ID" value="NZ_JAJGAK010000001.1"/>
</dbReference>
<evidence type="ECO:0000256" key="1">
    <source>
        <dbReference type="SAM" id="MobiDB-lite"/>
    </source>
</evidence>
<evidence type="ECO:0000313" key="3">
    <source>
        <dbReference type="Proteomes" id="UP001165293"/>
    </source>
</evidence>
<organism evidence="2 3">
    <name type="scientific">Noviluteimonas lactosilytica</name>
    <dbReference type="NCBI Taxonomy" id="2888523"/>
    <lineage>
        <taxon>Bacteria</taxon>
        <taxon>Pseudomonadati</taxon>
        <taxon>Pseudomonadota</taxon>
        <taxon>Gammaproteobacteria</taxon>
        <taxon>Lysobacterales</taxon>
        <taxon>Lysobacteraceae</taxon>
        <taxon>Noviluteimonas</taxon>
    </lineage>
</organism>
<feature type="compositionally biased region" description="Basic and acidic residues" evidence="1">
    <location>
        <begin position="106"/>
        <end position="122"/>
    </location>
</feature>
<reference evidence="2" key="1">
    <citation type="submission" date="2021-10" db="EMBL/GenBank/DDBJ databases">
        <authorList>
            <person name="Lyu M."/>
            <person name="Wang X."/>
            <person name="Meng X."/>
            <person name="Xu K."/>
        </authorList>
    </citation>
    <scope>NUCLEOTIDE SEQUENCE</scope>
    <source>
        <strain evidence="2">A6</strain>
    </source>
</reference>